<dbReference type="EMBL" id="CM037161">
    <property type="protein sequence ID" value="KAH7854332.1"/>
    <property type="molecule type" value="Genomic_DNA"/>
</dbReference>
<reference evidence="1 2" key="1">
    <citation type="journal article" date="2021" name="Hortic Res">
        <title>High-quality reference genome and annotation aids understanding of berry development for evergreen blueberry (Vaccinium darrowii).</title>
        <authorList>
            <person name="Yu J."/>
            <person name="Hulse-Kemp A.M."/>
            <person name="Babiker E."/>
            <person name="Staton M."/>
        </authorList>
    </citation>
    <scope>NUCLEOTIDE SEQUENCE [LARGE SCALE GENOMIC DNA]</scope>
    <source>
        <strain evidence="2">cv. NJ 8807/NJ 8810</strain>
        <tissue evidence="1">Young leaf</tissue>
    </source>
</reference>
<organism evidence="1 2">
    <name type="scientific">Vaccinium darrowii</name>
    <dbReference type="NCBI Taxonomy" id="229202"/>
    <lineage>
        <taxon>Eukaryota</taxon>
        <taxon>Viridiplantae</taxon>
        <taxon>Streptophyta</taxon>
        <taxon>Embryophyta</taxon>
        <taxon>Tracheophyta</taxon>
        <taxon>Spermatophyta</taxon>
        <taxon>Magnoliopsida</taxon>
        <taxon>eudicotyledons</taxon>
        <taxon>Gunneridae</taxon>
        <taxon>Pentapetalae</taxon>
        <taxon>asterids</taxon>
        <taxon>Ericales</taxon>
        <taxon>Ericaceae</taxon>
        <taxon>Vaccinioideae</taxon>
        <taxon>Vaccinieae</taxon>
        <taxon>Vaccinium</taxon>
    </lineage>
</organism>
<sequence>MEILKAYCSAILTIGMLSLCCTQTIEDGNYHTVGDVVGWTTGVNYQNWSRDEQCFVGDSLLFVYDTNHYDVLEVNHNSFDSCDDKNFIMNVTEGEDSLFKLTEAKTYYFISNRDHCLQGDLKVSVAVMAKPVNTPPSRPPQTSMGRGRGLPMVLSLLTIQASGGGLMLVVSARVAAWRV</sequence>
<evidence type="ECO:0000313" key="1">
    <source>
        <dbReference type="EMBL" id="KAH7854332.1"/>
    </source>
</evidence>
<evidence type="ECO:0000313" key="2">
    <source>
        <dbReference type="Proteomes" id="UP000828048"/>
    </source>
</evidence>
<keyword evidence="2" id="KW-1185">Reference proteome</keyword>
<comment type="caution">
    <text evidence="1">The sequence shown here is derived from an EMBL/GenBank/DDBJ whole genome shotgun (WGS) entry which is preliminary data.</text>
</comment>
<name>A0ACB7YL22_9ERIC</name>
<gene>
    <name evidence="1" type="ORF">Vadar_012624</name>
</gene>
<protein>
    <submittedName>
        <fullName evidence="1">Uncharacterized protein</fullName>
    </submittedName>
</protein>
<proteinExistence type="predicted"/>
<accession>A0ACB7YL22</accession>
<dbReference type="Proteomes" id="UP000828048">
    <property type="component" value="Chromosome 11"/>
</dbReference>